<dbReference type="InterPro" id="IPR000182">
    <property type="entry name" value="GNAT_dom"/>
</dbReference>
<dbReference type="SUPFAM" id="SSF55729">
    <property type="entry name" value="Acyl-CoA N-acyltransferases (Nat)"/>
    <property type="match status" value="1"/>
</dbReference>
<dbReference type="Proteomes" id="UP000188342">
    <property type="component" value="Unassembled WGS sequence"/>
</dbReference>
<protein>
    <submittedName>
        <fullName evidence="2">Putative acetyltransferase</fullName>
    </submittedName>
</protein>
<gene>
    <name evidence="2" type="ORF">FM114_00175</name>
</gene>
<dbReference type="Gene3D" id="3.40.630.30">
    <property type="match status" value="1"/>
</dbReference>
<evidence type="ECO:0000259" key="1">
    <source>
        <dbReference type="PROSITE" id="PS51186"/>
    </source>
</evidence>
<dbReference type="InterPro" id="IPR051531">
    <property type="entry name" value="N-acetyltransferase"/>
</dbReference>
<dbReference type="InterPro" id="IPR016181">
    <property type="entry name" value="Acyl_CoA_acyltransferase"/>
</dbReference>
<keyword evidence="2" id="KW-0808">Transferase</keyword>
<accession>A0A1R4I6P8</accession>
<dbReference type="GO" id="GO:0016747">
    <property type="term" value="F:acyltransferase activity, transferring groups other than amino-acyl groups"/>
    <property type="evidence" value="ECO:0007669"/>
    <property type="project" value="InterPro"/>
</dbReference>
<evidence type="ECO:0000313" key="2">
    <source>
        <dbReference type="EMBL" id="SJN15551.1"/>
    </source>
</evidence>
<keyword evidence="3" id="KW-1185">Reference proteome</keyword>
<dbReference type="RefSeq" id="WP_179110521.1">
    <property type="nucleotide sequence ID" value="NZ_FUKQ01000001.1"/>
</dbReference>
<dbReference type="PANTHER" id="PTHR43792">
    <property type="entry name" value="GNAT FAMILY, PUTATIVE (AFU_ORTHOLOGUE AFUA_3G00765)-RELATED-RELATED"/>
    <property type="match status" value="1"/>
</dbReference>
<proteinExistence type="predicted"/>
<feature type="domain" description="N-acetyltransferase" evidence="1">
    <location>
        <begin position="5"/>
        <end position="154"/>
    </location>
</feature>
<organism evidence="2 3">
    <name type="scientific">Luteococcus japonicus LSP_Lj1</name>
    <dbReference type="NCBI Taxonomy" id="1255658"/>
    <lineage>
        <taxon>Bacteria</taxon>
        <taxon>Bacillati</taxon>
        <taxon>Actinomycetota</taxon>
        <taxon>Actinomycetes</taxon>
        <taxon>Propionibacteriales</taxon>
        <taxon>Propionibacteriaceae</taxon>
        <taxon>Luteococcus</taxon>
    </lineage>
</organism>
<dbReference type="STRING" id="1255658.FM114_00175"/>
<reference evidence="2 3" key="1">
    <citation type="submission" date="2017-02" db="EMBL/GenBank/DDBJ databases">
        <authorList>
            <person name="Peterson S.W."/>
        </authorList>
    </citation>
    <scope>NUCLEOTIDE SEQUENCE [LARGE SCALE GENOMIC DNA]</scope>
    <source>
        <strain evidence="2 3">LSP_Lj1</strain>
    </source>
</reference>
<evidence type="ECO:0000313" key="3">
    <source>
        <dbReference type="Proteomes" id="UP000188342"/>
    </source>
</evidence>
<name>A0A1R4I6P8_9ACTN</name>
<dbReference type="AlphaFoldDB" id="A0A1R4I6P8"/>
<dbReference type="PROSITE" id="PS51186">
    <property type="entry name" value="GNAT"/>
    <property type="match status" value="1"/>
</dbReference>
<dbReference type="Pfam" id="PF13302">
    <property type="entry name" value="Acetyltransf_3"/>
    <property type="match status" value="1"/>
</dbReference>
<dbReference type="EMBL" id="FUKQ01000001">
    <property type="protein sequence ID" value="SJN15551.1"/>
    <property type="molecule type" value="Genomic_DNA"/>
</dbReference>
<sequence length="176" mass="19652">MPHEPVLRPWRVTDAPTLLRHLRGTADLATQLPSFQDTAEARAWIEERAGLWYFALAINGVAMGNVSVGNVDRTHSTGRMGYWLAPAVRGKGWAKRAACTVADHVLFTVTEPVFRLELGHRVDNRVCGRIALAAGFVHEGTERQKLQYGRLRVDTHTYGRLQTDPRPAHEPLALEP</sequence>